<keyword evidence="3" id="KW-1185">Reference proteome</keyword>
<dbReference type="AlphaFoldDB" id="A0A9P7W6Y1"/>
<proteinExistence type="predicted"/>
<dbReference type="Proteomes" id="UP000812287">
    <property type="component" value="Unassembled WGS sequence"/>
</dbReference>
<organism evidence="2 3">
    <name type="scientific">Guyanagaster necrorhizus</name>
    <dbReference type="NCBI Taxonomy" id="856835"/>
    <lineage>
        <taxon>Eukaryota</taxon>
        <taxon>Fungi</taxon>
        <taxon>Dikarya</taxon>
        <taxon>Basidiomycota</taxon>
        <taxon>Agaricomycotina</taxon>
        <taxon>Agaricomycetes</taxon>
        <taxon>Agaricomycetidae</taxon>
        <taxon>Agaricales</taxon>
        <taxon>Marasmiineae</taxon>
        <taxon>Physalacriaceae</taxon>
        <taxon>Guyanagaster</taxon>
    </lineage>
</organism>
<evidence type="ECO:0000313" key="2">
    <source>
        <dbReference type="EMBL" id="KAG7453263.1"/>
    </source>
</evidence>
<reference evidence="2" key="1">
    <citation type="submission" date="2020-11" db="EMBL/GenBank/DDBJ databases">
        <title>Adaptations for nitrogen fixation in a non-lichenized fungal sporocarp promotes dispersal by wood-feeding termites.</title>
        <authorList>
            <consortium name="DOE Joint Genome Institute"/>
            <person name="Koch R.A."/>
            <person name="Yoon G."/>
            <person name="Arayal U."/>
            <person name="Lail K."/>
            <person name="Amirebrahimi M."/>
            <person name="Labutti K."/>
            <person name="Lipzen A."/>
            <person name="Riley R."/>
            <person name="Barry K."/>
            <person name="Henrissat B."/>
            <person name="Grigoriev I.V."/>
            <person name="Herr J.R."/>
            <person name="Aime M.C."/>
        </authorList>
    </citation>
    <scope>NUCLEOTIDE SEQUENCE</scope>
    <source>
        <strain evidence="2">MCA 3950</strain>
    </source>
</reference>
<comment type="caution">
    <text evidence="2">The sequence shown here is derived from an EMBL/GenBank/DDBJ whole genome shotgun (WGS) entry which is preliminary data.</text>
</comment>
<dbReference type="RefSeq" id="XP_043046763.1">
    <property type="nucleotide sequence ID" value="XM_043184895.1"/>
</dbReference>
<gene>
    <name evidence="2" type="ORF">BT62DRAFT_925821</name>
</gene>
<keyword evidence="1" id="KW-0732">Signal</keyword>
<dbReference type="EMBL" id="MU250523">
    <property type="protein sequence ID" value="KAG7453263.1"/>
    <property type="molecule type" value="Genomic_DNA"/>
</dbReference>
<sequence length="103" mass="11315">MMGADLMSCILLTLALQADPCVSMNRNRLTKNSMISQAPSGDECCQNCWDGSPVVRLLFFRCRGFANAGYSSRSLLAVDRGHAFAPSESNLEDNLKKRSPRTV</sequence>
<feature type="non-terminal residue" evidence="2">
    <location>
        <position position="103"/>
    </location>
</feature>
<dbReference type="GeneID" id="66107192"/>
<feature type="chain" id="PRO_5040181269" description="Secreted protein" evidence="1">
    <location>
        <begin position="24"/>
        <end position="103"/>
    </location>
</feature>
<evidence type="ECO:0000313" key="3">
    <source>
        <dbReference type="Proteomes" id="UP000812287"/>
    </source>
</evidence>
<name>A0A9P7W6Y1_9AGAR</name>
<feature type="signal peptide" evidence="1">
    <location>
        <begin position="1"/>
        <end position="23"/>
    </location>
</feature>
<protein>
    <recommendedName>
        <fullName evidence="4">Secreted protein</fullName>
    </recommendedName>
</protein>
<evidence type="ECO:0008006" key="4">
    <source>
        <dbReference type="Google" id="ProtNLM"/>
    </source>
</evidence>
<accession>A0A9P7W6Y1</accession>
<evidence type="ECO:0000256" key="1">
    <source>
        <dbReference type="SAM" id="SignalP"/>
    </source>
</evidence>